<gene>
    <name evidence="1" type="ORF">Vadar_017324</name>
</gene>
<proteinExistence type="predicted"/>
<keyword evidence="2" id="KW-1185">Reference proteome</keyword>
<reference evidence="1 2" key="1">
    <citation type="journal article" date="2021" name="Hortic Res">
        <title>High-quality reference genome and annotation aids understanding of berry development for evergreen blueberry (Vaccinium darrowii).</title>
        <authorList>
            <person name="Yu J."/>
            <person name="Hulse-Kemp A.M."/>
            <person name="Babiker E."/>
            <person name="Staton M."/>
        </authorList>
    </citation>
    <scope>NUCLEOTIDE SEQUENCE [LARGE SCALE GENOMIC DNA]</scope>
    <source>
        <strain evidence="2">cv. NJ 8807/NJ 8810</strain>
        <tissue evidence="1">Young leaf</tissue>
    </source>
</reference>
<organism evidence="1 2">
    <name type="scientific">Vaccinium darrowii</name>
    <dbReference type="NCBI Taxonomy" id="229202"/>
    <lineage>
        <taxon>Eukaryota</taxon>
        <taxon>Viridiplantae</taxon>
        <taxon>Streptophyta</taxon>
        <taxon>Embryophyta</taxon>
        <taxon>Tracheophyta</taxon>
        <taxon>Spermatophyta</taxon>
        <taxon>Magnoliopsida</taxon>
        <taxon>eudicotyledons</taxon>
        <taxon>Gunneridae</taxon>
        <taxon>Pentapetalae</taxon>
        <taxon>asterids</taxon>
        <taxon>Ericales</taxon>
        <taxon>Ericaceae</taxon>
        <taxon>Vaccinioideae</taxon>
        <taxon>Vaccinieae</taxon>
        <taxon>Vaccinium</taxon>
    </lineage>
</organism>
<evidence type="ECO:0000313" key="1">
    <source>
        <dbReference type="EMBL" id="KAH7849399.1"/>
    </source>
</evidence>
<comment type="caution">
    <text evidence="1">The sequence shown here is derived from an EMBL/GenBank/DDBJ whole genome shotgun (WGS) entry which is preliminary data.</text>
</comment>
<protein>
    <submittedName>
        <fullName evidence="1">Uncharacterized protein</fullName>
    </submittedName>
</protein>
<evidence type="ECO:0000313" key="2">
    <source>
        <dbReference type="Proteomes" id="UP000828048"/>
    </source>
</evidence>
<dbReference type="EMBL" id="CM037157">
    <property type="protein sequence ID" value="KAH7849399.1"/>
    <property type="molecule type" value="Genomic_DNA"/>
</dbReference>
<accession>A0ACB7Y8P1</accession>
<dbReference type="Proteomes" id="UP000828048">
    <property type="component" value="Chromosome 7"/>
</dbReference>
<name>A0ACB7Y8P1_9ERIC</name>
<sequence>MTPPVKFSSHFPRTQPPSANSTHPRTQYSENATPTGQSHHRRRRRLRLPDRIIGSASAKSSGESRDDALSFIIVSYTYIYMALLFHQSSVSSSSSSFGFLSTFGGPKLRNLNKTNSSTAKRYRGCRASWEELAGVLVFSAIPFTAVKAIANSPLGELLQRRLEERKKVAVDNSSKFKALTEKARKDSLWYGEKRPRWLGPIPYDYPPYMTGELPGDYGFDVAGLSRDPVAFQKYFNFEILHARWAMLAALGALIPELLDVVGAFHFVEPVWWRVGYSKLKGDTLDYLGIPGLHLAGSQGVLVIAVCQALLMVGPEYARYCGIEALEPLGIYLPGDINYPGGALFDPLNLAKDPIAFEELKVKEIKNGRLAMVAWLGFYAQAALTERDLSLGSFSYGLWINVKGLWVSHFGEMEDIGAQVAPPIFIHQTLGGRFCDGHSMTKKRSLPFQPSNFQQQQQQQRLPAGSNWNPNGWDWDSVRFVAKPLELDVSCIGAERSVQSKQPRTSDGEGSGFPTNNDSVDEDDEGLRLNLGGSLNSLEEPMSKPNKRVRSGSPGGGSYPMCQVDNCREDLSNAKDYHRRHKVCEVHSKSTQALVGKQMQRFCQQCSRFHPLSEFDEGKRSCRRRLAGHNRRRRKTQTEDVSSRVSLSGNTDNTGNGDLDIVNLLTVLARAQGNNEVKSTNCSLLPNKDHLIQILKQASLDNQSRLDGSISSSSTKDLLAVLSATLAAPSPNAIPISSQRSSQGVDADKAMDQALSLHMKNGAALEFPSVGGERCSSSYQSPIEDSDRQVQVTGATLPLQLFSSSPEDDSPPNLASARKYFSSDSSNPIEETSPSSSPPVVQKLFPMQTTRATEPQRTSEGRQIANVEITKARDCETSLELFGRSNGCLDQSSFQSYPYQAGYTSSSGSDHSPSSSNSDAQDRTGRMIFKLFGKNPGQLPETLRTQIYNWLSHSPSEMESYIRPGCVVLSIYISMPSSAWEQLESNLLQHVSSLVWDSDSDLWRNGRFLVHIGRQLASHKDGEIRLCKSWRARRSPKLVSVSPLAVVGGEETSLVLRGQNLNTPGTKIHCTHMGGYLSTEVLGSAIQETVPNEMSSISFKIHGVAPGVLGRCFIEVENGFKGTSFPVIIADAAICQELRLLEPEFGEGAELVGTILEDQIHEIGQPPSKAEVLHFLNELGWLFQRKRNSSLIVNREYTLTRFQFLFIFSVERDCCALVKTLLDILLEADSHRGEQPRESLEMLSDIHLLNRAVKRRCRNMVDLLIHYSVQSGNDTSKYIFPPNLLGPGGITPLHLAACTSGSDDMVDALTSDPEEIGLNCWNSLLDSSGLSPYAYASMRNHHSYNRLVARKLADKKNGQVSISIGNETEQQSLGGSQDQHHRSQFKKGQRSCSKCAIVASRYNRRMPGSQGFLHRPYIHTMLAIAGVCVCVGVLLRGHPDVGLPVPFIWESLCYGTS</sequence>